<evidence type="ECO:0000313" key="4">
    <source>
        <dbReference type="EMBL" id="JAC83722.1"/>
    </source>
</evidence>
<dbReference type="EMBL" id="GBEZ01001236">
    <property type="protein sequence ID" value="JAC83722.1"/>
    <property type="molecule type" value="Transcribed_RNA"/>
</dbReference>
<dbReference type="GO" id="GO:0003723">
    <property type="term" value="F:RNA binding"/>
    <property type="evidence" value="ECO:0007669"/>
    <property type="project" value="TreeGrafter"/>
</dbReference>
<feature type="compositionally biased region" description="Basic and acidic residues" evidence="2">
    <location>
        <begin position="94"/>
        <end position="103"/>
    </location>
</feature>
<dbReference type="PANTHER" id="PTHR22959:SF0">
    <property type="entry name" value="PARTNER OF Y14 AND MAGO"/>
    <property type="match status" value="1"/>
</dbReference>
<feature type="domain" description="WIBG Mago-binding" evidence="3">
    <location>
        <begin position="19"/>
        <end position="45"/>
    </location>
</feature>
<feature type="coiled-coil region" evidence="1">
    <location>
        <begin position="136"/>
        <end position="197"/>
    </location>
</feature>
<proteinExistence type="predicted"/>
<feature type="region of interest" description="Disordered" evidence="2">
    <location>
        <begin position="1"/>
        <end position="136"/>
    </location>
</feature>
<feature type="compositionally biased region" description="Basic and acidic residues" evidence="2">
    <location>
        <begin position="27"/>
        <end position="41"/>
    </location>
</feature>
<organism evidence="4">
    <name type="scientific">Tetraselmis sp. GSL018</name>
    <dbReference type="NCBI Taxonomy" id="582737"/>
    <lineage>
        <taxon>Eukaryota</taxon>
        <taxon>Viridiplantae</taxon>
        <taxon>Chlorophyta</taxon>
        <taxon>core chlorophytes</taxon>
        <taxon>Chlorodendrophyceae</taxon>
        <taxon>Chlorodendrales</taxon>
        <taxon>Chlorodendraceae</taxon>
        <taxon>Tetraselmis</taxon>
    </lineage>
</organism>
<dbReference type="SUPFAM" id="SSF101931">
    <property type="entry name" value="Pym (Within the bgcn gene intron protein, WIBG), N-terminal domain"/>
    <property type="match status" value="1"/>
</dbReference>
<dbReference type="GO" id="GO:0035145">
    <property type="term" value="C:exon-exon junction complex"/>
    <property type="evidence" value="ECO:0007669"/>
    <property type="project" value="TreeGrafter"/>
</dbReference>
<dbReference type="PANTHER" id="PTHR22959">
    <property type="entry name" value="PYM PROTEIN"/>
    <property type="match status" value="1"/>
</dbReference>
<gene>
    <name evidence="4" type="primary">PYM</name>
    <name evidence="4" type="ORF">TSPGSL018_2682</name>
</gene>
<keyword evidence="1" id="KW-0175">Coiled coil</keyword>
<protein>
    <submittedName>
        <fullName evidence="4">Partner of Y14 and mago</fullName>
    </submittedName>
</protein>
<evidence type="ECO:0000256" key="2">
    <source>
        <dbReference type="SAM" id="MobiDB-lite"/>
    </source>
</evidence>
<dbReference type="GO" id="GO:1903259">
    <property type="term" value="P:exon-exon junction complex disassembly"/>
    <property type="evidence" value="ECO:0007669"/>
    <property type="project" value="InterPro"/>
</dbReference>
<evidence type="ECO:0000256" key="1">
    <source>
        <dbReference type="SAM" id="Coils"/>
    </source>
</evidence>
<name>A0A061SF00_9CHLO</name>
<dbReference type="InterPro" id="IPR015362">
    <property type="entry name" value="WIBG_mago-bd"/>
</dbReference>
<accession>A0A061SF00</accession>
<reference evidence="4" key="1">
    <citation type="submission" date="2014-05" db="EMBL/GenBank/DDBJ databases">
        <title>The transcriptome of the halophilic microalga Tetraselmis sp. GSL018 isolated from the Great Salt Lake, Utah.</title>
        <authorList>
            <person name="Jinkerson R.E."/>
            <person name="D'Adamo S."/>
            <person name="Posewitz M.C."/>
        </authorList>
    </citation>
    <scope>NUCLEOTIDE SEQUENCE</scope>
    <source>
        <strain evidence="4">GSL018</strain>
    </source>
</reference>
<dbReference type="SMART" id="SM01273">
    <property type="entry name" value="Mago-bind"/>
    <property type="match status" value="1"/>
</dbReference>
<dbReference type="InterPro" id="IPR039333">
    <property type="entry name" value="PYM1"/>
</dbReference>
<feature type="compositionally biased region" description="Basic residues" evidence="2">
    <location>
        <begin position="78"/>
        <end position="93"/>
    </location>
</feature>
<feature type="compositionally biased region" description="Low complexity" evidence="2">
    <location>
        <begin position="119"/>
        <end position="130"/>
    </location>
</feature>
<dbReference type="InterPro" id="IPR036348">
    <property type="entry name" value="WIBG_N_sf"/>
</dbReference>
<dbReference type="GO" id="GO:0005737">
    <property type="term" value="C:cytoplasm"/>
    <property type="evidence" value="ECO:0007669"/>
    <property type="project" value="TreeGrafter"/>
</dbReference>
<sequence>MSGLKAAEEASNIKLKEDGTRIIPASRRPDGTWRKERRVREGYIPQDEQPLYESKGRQMMKGPNFPPGFSPEDTPKKQASKSAKKNAARKVKRLEKDSAEDSVRSSTGKAADRPPLAPPDGSAAPAASQQDDVDPVAAAEKKIRNIRKKLRQCEATQAKAEEGKQLTAEEEAKLGNRAQWEGELQDLESQLSALKLERGS</sequence>
<dbReference type="Pfam" id="PF09282">
    <property type="entry name" value="Mago-bind"/>
    <property type="match status" value="1"/>
</dbReference>
<dbReference type="AlphaFoldDB" id="A0A061SF00"/>
<evidence type="ECO:0000259" key="3">
    <source>
        <dbReference type="SMART" id="SM01273"/>
    </source>
</evidence>